<dbReference type="InterPro" id="IPR006602">
    <property type="entry name" value="DM10_dom"/>
</dbReference>
<evidence type="ECO:0000256" key="1">
    <source>
        <dbReference type="ARBA" id="ARBA00004138"/>
    </source>
</evidence>
<keyword evidence="5" id="KW-0206">Cytoskeleton</keyword>
<name>A0A7S1UHB1_9STRA</name>
<dbReference type="PANTHER" id="PTHR12086">
    <property type="entry name" value="EF-HAND DOMAIN C-TERMINAL CONTAINING PROTEIN"/>
    <property type="match status" value="1"/>
</dbReference>
<feature type="domain" description="DM10" evidence="7">
    <location>
        <begin position="418"/>
        <end position="548"/>
    </location>
</feature>
<keyword evidence="6" id="KW-0966">Cell projection</keyword>
<feature type="domain" description="DM10" evidence="7">
    <location>
        <begin position="97"/>
        <end position="203"/>
    </location>
</feature>
<feature type="domain" description="DM10" evidence="7">
    <location>
        <begin position="240"/>
        <end position="358"/>
    </location>
</feature>
<sequence>MTDSVPVLPCVPGMRREMSGYMKAKTQNGGYAPRGHLLTEKPPVGKALTFGAPTLDNVMVQSQSEPVFDRSFNKDYAMGPETSSPDATAAAAANNSDGTVLRFFVYYQEPLEDYFESASSSTVRRCILNFYMEDATISIDEPKIANSGIDQGRFMRRTLVLKDASVNFEAGDFFIGADINIFGRVFKIVDADSATRREYDSMGMPMGGSLPYPAAPKGQQRVRNPESPSRYSKGQFFNRDRKVLRFYCTWQDDRTYGEFRDYILHYFLLNDTVEIREVFSQGRHNFPILLRRQKLPKSCYIVPNGVSGAVEQPDMQRPQFDFITHEDIKCGETINVYGRNMLVKSCDASTHRWYMDHGIDQGKLRLATDDANADGSAMHIPTYNGFGSEDDLFAMCLSLEPATTDKKVEEYNRFMAGDKKVLRYLAKLENVTGVDCQREFVINYFLADDVISVYEPPIRNSGIVGGLFLMRGKYKKHILAKDMIGNIELPVGGGKGGRGGCLSRWLVPTDFYPGAIITFEHGQTGQVLSAFKIVGYDEYTRKIVEGDRTLFPLPQVDLYTMRFAELVMSVRTNVRDYFQEQYPDGIVPVAKFEELVAGLQQLAMRELGRDEVVTPAQISELVADYASKYGGEYIMYEDFCDMLALASPRTARDQDSDRQNSQLYGYEERIFLLLRAFFSEAKLCSLRRLFRNADSSGQGFVTEETMHEVLREIKLHTILSRANTDTLRVKYDTLGNGTLDYNAFCNAVHPANFEDAVQASVARVLRYKKSDESVSGVPTLKTYLTDINDTVRTNNGDEKHQLMEAMKAFSSAFSRFQRKRLLRKLLMAHDTTNMGLTVAHAFDYAVSEVKAECFVDFDKRYQQFLIDFFFPTATSRCVYDDMLSAIFERNMSKAESVRDAGIIEGNQNRVSFRTEDDSRARDFGGTLNLFQA</sequence>
<comment type="subcellular location">
    <subcellularLocation>
        <location evidence="1">Cell projection</location>
        <location evidence="1">Cilium</location>
    </subcellularLocation>
    <subcellularLocation>
        <location evidence="2">Cytoplasm</location>
        <location evidence="2">Cytoskeleton</location>
    </subcellularLocation>
</comment>
<dbReference type="Gene3D" id="2.30.29.170">
    <property type="match status" value="3"/>
</dbReference>
<dbReference type="SMART" id="SM00676">
    <property type="entry name" value="DM10"/>
    <property type="match status" value="3"/>
</dbReference>
<dbReference type="Pfam" id="PF06565">
    <property type="entry name" value="DM10_dom"/>
    <property type="match status" value="3"/>
</dbReference>
<dbReference type="EMBL" id="HBGJ01041884">
    <property type="protein sequence ID" value="CAD9267842.1"/>
    <property type="molecule type" value="Transcribed_RNA"/>
</dbReference>
<dbReference type="GO" id="GO:0005929">
    <property type="term" value="C:cilium"/>
    <property type="evidence" value="ECO:0007669"/>
    <property type="project" value="UniProtKB-SubCell"/>
</dbReference>
<evidence type="ECO:0000259" key="7">
    <source>
        <dbReference type="PROSITE" id="PS51336"/>
    </source>
</evidence>
<gene>
    <name evidence="8" type="ORF">PPAR1163_LOCUS26273</name>
</gene>
<dbReference type="AlphaFoldDB" id="A0A7S1UHB1"/>
<evidence type="ECO:0000256" key="4">
    <source>
        <dbReference type="ARBA" id="ARBA00022737"/>
    </source>
</evidence>
<keyword evidence="3" id="KW-0963">Cytoplasm</keyword>
<proteinExistence type="predicted"/>
<dbReference type="Gene3D" id="1.10.238.10">
    <property type="entry name" value="EF-hand"/>
    <property type="match status" value="1"/>
</dbReference>
<dbReference type="PROSITE" id="PS51336">
    <property type="entry name" value="DM10"/>
    <property type="match status" value="3"/>
</dbReference>
<dbReference type="GO" id="GO:0005856">
    <property type="term" value="C:cytoskeleton"/>
    <property type="evidence" value="ECO:0007669"/>
    <property type="project" value="UniProtKB-SubCell"/>
</dbReference>
<evidence type="ECO:0000313" key="8">
    <source>
        <dbReference type="EMBL" id="CAD9267842.1"/>
    </source>
</evidence>
<evidence type="ECO:0000256" key="6">
    <source>
        <dbReference type="ARBA" id="ARBA00023273"/>
    </source>
</evidence>
<dbReference type="SUPFAM" id="SSF47473">
    <property type="entry name" value="EF-hand"/>
    <property type="match status" value="1"/>
</dbReference>
<evidence type="ECO:0000256" key="3">
    <source>
        <dbReference type="ARBA" id="ARBA00022490"/>
    </source>
</evidence>
<dbReference type="InterPro" id="IPR011992">
    <property type="entry name" value="EF-hand-dom_pair"/>
</dbReference>
<dbReference type="InterPro" id="IPR040193">
    <property type="entry name" value="EFHC1/EFHC2/EFHB"/>
</dbReference>
<evidence type="ECO:0000256" key="5">
    <source>
        <dbReference type="ARBA" id="ARBA00023212"/>
    </source>
</evidence>
<organism evidence="8">
    <name type="scientific">Phaeomonas parva</name>
    <dbReference type="NCBI Taxonomy" id="124430"/>
    <lineage>
        <taxon>Eukaryota</taxon>
        <taxon>Sar</taxon>
        <taxon>Stramenopiles</taxon>
        <taxon>Ochrophyta</taxon>
        <taxon>Pinguiophyceae</taxon>
        <taxon>Pinguiochrysidales</taxon>
        <taxon>Pinguiochrysidaceae</taxon>
        <taxon>Phaeomonas</taxon>
    </lineage>
</organism>
<protein>
    <recommendedName>
        <fullName evidence="7">DM10 domain-containing protein</fullName>
    </recommendedName>
</protein>
<reference evidence="8" key="1">
    <citation type="submission" date="2021-01" db="EMBL/GenBank/DDBJ databases">
        <authorList>
            <person name="Corre E."/>
            <person name="Pelletier E."/>
            <person name="Niang G."/>
            <person name="Scheremetjew M."/>
            <person name="Finn R."/>
            <person name="Kale V."/>
            <person name="Holt S."/>
            <person name="Cochrane G."/>
            <person name="Meng A."/>
            <person name="Brown T."/>
            <person name="Cohen L."/>
        </authorList>
    </citation>
    <scope>NUCLEOTIDE SEQUENCE</scope>
    <source>
        <strain evidence="8">CCMP2877</strain>
    </source>
</reference>
<evidence type="ECO:0000256" key="2">
    <source>
        <dbReference type="ARBA" id="ARBA00004245"/>
    </source>
</evidence>
<keyword evidence="4" id="KW-0677">Repeat</keyword>
<accession>A0A7S1UHB1</accession>